<protein>
    <submittedName>
        <fullName evidence="2">Uncharacterized protein</fullName>
    </submittedName>
</protein>
<organism evidence="2 3">
    <name type="scientific">Arthrobacter phage Berrie</name>
    <dbReference type="NCBI Taxonomy" id="2926087"/>
    <lineage>
        <taxon>Viruses</taxon>
        <taxon>Duplodnaviria</taxon>
        <taxon>Heunggongvirae</taxon>
        <taxon>Uroviricota</taxon>
        <taxon>Caudoviricetes</taxon>
        <taxon>Casidaviridae</taxon>
        <taxon>Yangvirus</taxon>
        <taxon>Yangvirus berrie</taxon>
    </lineage>
</organism>
<dbReference type="Proteomes" id="UP001354061">
    <property type="component" value="Segment"/>
</dbReference>
<proteinExistence type="predicted"/>
<feature type="region of interest" description="Disordered" evidence="1">
    <location>
        <begin position="1"/>
        <end position="20"/>
    </location>
</feature>
<evidence type="ECO:0000313" key="2">
    <source>
        <dbReference type="EMBL" id="WVX87906.1"/>
    </source>
</evidence>
<dbReference type="EMBL" id="PP208921">
    <property type="protein sequence ID" value="WVX87906.1"/>
    <property type="molecule type" value="Genomic_DNA"/>
</dbReference>
<keyword evidence="3" id="KW-1185">Reference proteome</keyword>
<sequence length="78" mass="8426">MPENTTAPAPRYVPAEASFTEPATGERVESAWGVLDKQENRFAPFGGNAELAAYAAQSVTARPYLDWAFVSDFTLANS</sequence>
<accession>A0ABZ2CM11</accession>
<reference evidence="2 3" key="1">
    <citation type="submission" date="2024-01" db="EMBL/GenBank/DDBJ databases">
        <authorList>
            <person name="Gibbons A.C."/>
            <person name="Cheng C."/>
            <person name="Chavez V."/>
            <person name="Cosentino E.J."/>
            <person name="Abuwarda M.A."/>
            <person name="Alvarez A."/>
            <person name="Batteikh M."/>
            <person name="Baughman A.P."/>
            <person name="Di B.Daria."/>
            <person name="Dooley N.L."/>
            <person name="Empson B.M."/>
            <person name="Erfanian K."/>
            <person name="Esparza P.D."/>
            <person name="Fleming H.S."/>
            <person name="Ghannam M.S."/>
            <person name="Gonzalez C."/>
            <person name="Huq N.E."/>
            <person name="Jin K."/>
            <person name="Kamarzar M."/>
            <person name="Khaine A.Myat."/>
            <person name="Krug K.R."/>
            <person name="Lee A."/>
            <person name="Liao S."/>
            <person name="Light I."/>
            <person name="Ma Y."/>
            <person name="Magaling J.Tricia."/>
            <person name="McLinden K.C."/>
            <person name="Melkote A."/>
            <person name="Montoya S.Cinthy."/>
            <person name="Niazmandi K."/>
            <person name="Ostroske E.C."/>
            <person name="Paek B.H."/>
            <person name="Rajiv S."/>
            <person name="Santos C.E."/>
            <person name="Semaan S.A."/>
            <person name="Senthilvelan J."/>
            <person name="Sheppy T.E."/>
            <person name="Stephenson J.C."/>
            <person name="Tenney M.E."/>
            <person name="Teoh B.Wiyang."/>
            <person name="Thorp J.P."/>
            <person name="Turon F.Guille."/>
            <person name="Uvarov E.V."/>
            <person name="Verpukhovskiy P."/>
            <person name="Wang J.Yiyang."/>
            <person name="Whang A.Y."/>
            <person name="Wright N.E."/>
            <person name="Wu M."/>
            <person name="Zhuang C."/>
            <person name="Chai A.E."/>
            <person name="Zorawik M."/>
            <person name="Kasemsunt F."/>
            <person name="Garza D.R."/>
            <person name="Ngo R.T."/>
            <person name="Reddi K."/>
            <person name="Freise A.C."/>
            <person name="Garcia-Vedrenne A.E."/>
            <person name="Garlena R.A."/>
            <person name="Russell D.A."/>
            <person name="Jacobs-Sera D."/>
            <person name="Hatfull G.F."/>
        </authorList>
    </citation>
    <scope>NUCLEOTIDE SEQUENCE [LARGE SCALE GENOMIC DNA]</scope>
</reference>
<evidence type="ECO:0000256" key="1">
    <source>
        <dbReference type="SAM" id="MobiDB-lite"/>
    </source>
</evidence>
<gene>
    <name evidence="2" type="primary">55</name>
    <name evidence="2" type="ORF">SEA_BERRIE_55</name>
</gene>
<name>A0ABZ2CM11_9CAUD</name>
<evidence type="ECO:0000313" key="3">
    <source>
        <dbReference type="Proteomes" id="UP001354061"/>
    </source>
</evidence>